<protein>
    <submittedName>
        <fullName evidence="9">Iron ABC transporter permease</fullName>
    </submittedName>
</protein>
<comment type="similarity">
    <text evidence="2">Belongs to the binding-protein-dependent transport system permease family. FecCD subfamily.</text>
</comment>
<evidence type="ECO:0000256" key="1">
    <source>
        <dbReference type="ARBA" id="ARBA00004651"/>
    </source>
</evidence>
<evidence type="ECO:0000313" key="9">
    <source>
        <dbReference type="EMBL" id="KEP26235.1"/>
    </source>
</evidence>
<dbReference type="GO" id="GO:0022857">
    <property type="term" value="F:transmembrane transporter activity"/>
    <property type="evidence" value="ECO:0007669"/>
    <property type="project" value="InterPro"/>
</dbReference>
<dbReference type="SUPFAM" id="SSF81345">
    <property type="entry name" value="ABC transporter involved in vitamin B12 uptake, BtuC"/>
    <property type="match status" value="1"/>
</dbReference>
<keyword evidence="6 8" id="KW-1133">Transmembrane helix</keyword>
<evidence type="ECO:0000256" key="3">
    <source>
        <dbReference type="ARBA" id="ARBA00022448"/>
    </source>
</evidence>
<evidence type="ECO:0000256" key="7">
    <source>
        <dbReference type="ARBA" id="ARBA00023136"/>
    </source>
</evidence>
<feature type="transmembrane region" description="Helical" evidence="8">
    <location>
        <begin position="71"/>
        <end position="88"/>
    </location>
</feature>
<keyword evidence="7 8" id="KW-0472">Membrane</keyword>
<dbReference type="eggNOG" id="COG0609">
    <property type="taxonomic scope" value="Bacteria"/>
</dbReference>
<dbReference type="InterPro" id="IPR037294">
    <property type="entry name" value="ABC_BtuC-like"/>
</dbReference>
<evidence type="ECO:0000256" key="5">
    <source>
        <dbReference type="ARBA" id="ARBA00022692"/>
    </source>
</evidence>
<dbReference type="OrthoDB" id="9811721at2"/>
<evidence type="ECO:0000313" key="10">
    <source>
        <dbReference type="Proteomes" id="UP000028091"/>
    </source>
</evidence>
<evidence type="ECO:0000256" key="4">
    <source>
        <dbReference type="ARBA" id="ARBA00022475"/>
    </source>
</evidence>
<name>A0A081LAF9_9BACI</name>
<feature type="transmembrane region" description="Helical" evidence="8">
    <location>
        <begin position="243"/>
        <end position="270"/>
    </location>
</feature>
<sequence length="337" mass="35454">MKMNAELDFQKRQSRRKWLIPGLLLSLGVGACLGLALGSIQLSLPDLIAALTGSGQPVHEKIVMDLRLPRVLIGFIVGACLAASGAILQGVVRNPLADPGIIGVTAGGGLAAVLSMIVFPQFTYLLPAAAFLGALLAALVVYVLSFDQGVSPLKLILAGVAVNALLGAVMNGFMVLYSERVQAVLPFLSGGLNGRSWHHLSFVSPYALAGLCLCFFAIKPANLLLLGDESAQLLGLRVERTRFFLIVLAALLAGAAVSVSGLIGFVGLVVPHFIRLLIGDDYRYLLPISMLGGGVLVVFADTAARVWFTPVELPVGILLACIGAPFFLYLLKKKGRG</sequence>
<keyword evidence="3" id="KW-0813">Transport</keyword>
<keyword evidence="4" id="KW-1003">Cell membrane</keyword>
<dbReference type="GO" id="GO:0005886">
    <property type="term" value="C:plasma membrane"/>
    <property type="evidence" value="ECO:0007669"/>
    <property type="project" value="UniProtKB-SubCell"/>
</dbReference>
<dbReference type="GO" id="GO:0033214">
    <property type="term" value="P:siderophore-iron import into cell"/>
    <property type="evidence" value="ECO:0007669"/>
    <property type="project" value="TreeGrafter"/>
</dbReference>
<feature type="transmembrane region" description="Helical" evidence="8">
    <location>
        <begin position="156"/>
        <end position="177"/>
    </location>
</feature>
<feature type="transmembrane region" description="Helical" evidence="8">
    <location>
        <begin position="125"/>
        <end position="144"/>
    </location>
</feature>
<dbReference type="Gene3D" id="1.10.3470.10">
    <property type="entry name" value="ABC transporter involved in vitamin B12 uptake, BtuC"/>
    <property type="match status" value="1"/>
</dbReference>
<dbReference type="FunFam" id="1.10.3470.10:FF:000001">
    <property type="entry name" value="Vitamin B12 ABC transporter permease BtuC"/>
    <property type="match status" value="1"/>
</dbReference>
<keyword evidence="5 8" id="KW-0812">Transmembrane</keyword>
<dbReference type="RefSeq" id="WP_034321851.1">
    <property type="nucleotide sequence ID" value="NZ_JBCMYH010000005.1"/>
</dbReference>
<dbReference type="Pfam" id="PF01032">
    <property type="entry name" value="FecCD"/>
    <property type="match status" value="1"/>
</dbReference>
<feature type="transmembrane region" description="Helical" evidence="8">
    <location>
        <begin position="311"/>
        <end position="331"/>
    </location>
</feature>
<dbReference type="AlphaFoldDB" id="A0A081LAF9"/>
<feature type="transmembrane region" description="Helical" evidence="8">
    <location>
        <begin position="282"/>
        <end position="299"/>
    </location>
</feature>
<keyword evidence="10" id="KW-1185">Reference proteome</keyword>
<reference evidence="9 10" key="1">
    <citation type="submission" date="2012-09" db="EMBL/GenBank/DDBJ databases">
        <title>Genome Sequence of Bacillus sp. DW5-4.</title>
        <authorList>
            <person name="Lai Q."/>
            <person name="Liu Y."/>
            <person name="Shao Z."/>
        </authorList>
    </citation>
    <scope>NUCLEOTIDE SEQUENCE [LARGE SCALE GENOMIC DNA]</scope>
    <source>
        <strain evidence="9 10">DW5-4</strain>
    </source>
</reference>
<evidence type="ECO:0000256" key="6">
    <source>
        <dbReference type="ARBA" id="ARBA00022989"/>
    </source>
</evidence>
<gene>
    <name evidence="9" type="ORF">BA70_02960</name>
</gene>
<organism evidence="9 10">
    <name type="scientific">Bacillus zhangzhouensis</name>
    <dbReference type="NCBI Taxonomy" id="1178540"/>
    <lineage>
        <taxon>Bacteria</taxon>
        <taxon>Bacillati</taxon>
        <taxon>Bacillota</taxon>
        <taxon>Bacilli</taxon>
        <taxon>Bacillales</taxon>
        <taxon>Bacillaceae</taxon>
        <taxon>Bacillus</taxon>
    </lineage>
</organism>
<evidence type="ECO:0000256" key="2">
    <source>
        <dbReference type="ARBA" id="ARBA00007935"/>
    </source>
</evidence>
<feature type="transmembrane region" description="Helical" evidence="8">
    <location>
        <begin position="100"/>
        <end position="119"/>
    </location>
</feature>
<dbReference type="InterPro" id="IPR000522">
    <property type="entry name" value="ABC_transptr_permease_BtuC"/>
</dbReference>
<evidence type="ECO:0000256" key="8">
    <source>
        <dbReference type="SAM" id="Phobius"/>
    </source>
</evidence>
<comment type="caution">
    <text evidence="9">The sequence shown here is derived from an EMBL/GenBank/DDBJ whole genome shotgun (WGS) entry which is preliminary data.</text>
</comment>
<dbReference type="PROSITE" id="PS51257">
    <property type="entry name" value="PROKAR_LIPOPROTEIN"/>
    <property type="match status" value="1"/>
</dbReference>
<dbReference type="Proteomes" id="UP000028091">
    <property type="component" value="Unassembled WGS sequence"/>
</dbReference>
<feature type="transmembrane region" description="Helical" evidence="8">
    <location>
        <begin position="197"/>
        <end position="218"/>
    </location>
</feature>
<dbReference type="CDD" id="cd06550">
    <property type="entry name" value="TM_ABC_iron-siderophores_like"/>
    <property type="match status" value="1"/>
</dbReference>
<comment type="subcellular location">
    <subcellularLocation>
        <location evidence="1">Cell membrane</location>
        <topology evidence="1">Multi-pass membrane protein</topology>
    </subcellularLocation>
</comment>
<dbReference type="PANTHER" id="PTHR30472">
    <property type="entry name" value="FERRIC ENTEROBACTIN TRANSPORT SYSTEM PERMEASE PROTEIN"/>
    <property type="match status" value="1"/>
</dbReference>
<dbReference type="PANTHER" id="PTHR30472:SF68">
    <property type="entry name" value="FERRICHROME TRANSPORT SYSTEM PERMEASE PROTEIN FHUB"/>
    <property type="match status" value="1"/>
</dbReference>
<dbReference type="EMBL" id="JOTP01000011">
    <property type="protein sequence ID" value="KEP26235.1"/>
    <property type="molecule type" value="Genomic_DNA"/>
</dbReference>
<proteinExistence type="inferred from homology"/>
<accession>A0A081LAF9</accession>